<evidence type="ECO:0000259" key="1">
    <source>
        <dbReference type="Pfam" id="PF06985"/>
    </source>
</evidence>
<accession>A0A072PVH3</accession>
<dbReference type="AlphaFoldDB" id="A0A072PVH3"/>
<organism evidence="2 3">
    <name type="scientific">Exophiala aquamarina CBS 119918</name>
    <dbReference type="NCBI Taxonomy" id="1182545"/>
    <lineage>
        <taxon>Eukaryota</taxon>
        <taxon>Fungi</taxon>
        <taxon>Dikarya</taxon>
        <taxon>Ascomycota</taxon>
        <taxon>Pezizomycotina</taxon>
        <taxon>Eurotiomycetes</taxon>
        <taxon>Chaetothyriomycetidae</taxon>
        <taxon>Chaetothyriales</taxon>
        <taxon>Herpotrichiellaceae</taxon>
        <taxon>Exophiala</taxon>
    </lineage>
</organism>
<evidence type="ECO:0000313" key="3">
    <source>
        <dbReference type="Proteomes" id="UP000027920"/>
    </source>
</evidence>
<comment type="caution">
    <text evidence="2">The sequence shown here is derived from an EMBL/GenBank/DDBJ whole genome shotgun (WGS) entry which is preliminary data.</text>
</comment>
<dbReference type="Pfam" id="PF06985">
    <property type="entry name" value="HET"/>
    <property type="match status" value="1"/>
</dbReference>
<sequence length="437" mass="50010">MRLLNTLTLELVEFFESDIPEYAILSHTWESEEIAFKEMKGRSPTCQQKKGYQKIQSACAYANKNGYQYIWIDTCCIDKRSSSELSEAINSMYRWYEDAKICYAYLTDVPSDDRIQDADSHFRNSRWFTRGWTLQELIAPQTVHFISQDWKFIDTRVCLRMLISEITSIPVICLRDPALCAYTSIATRMSWASGRNCSRGEDSAYCLLGLFNVNMPLLYGEGDVKAFVRLQEEVIKTSDDRSIFIWSGHSVSSNEIEKHPVSMVSFTGIFAATAKWFEPDHRSQFSNPDAIPQHEIIQPYHNTNQGLFIQVELCHIVDDLFVAGIAGASPKQSAYPAGILLLRADHSKNQYVRIRPDQLIDFGDDLQGRAKIKSIYISAFHNQMHDVISTCNDGLNKNVELFLSRRPPSSRPQRQPRGATMQNYKAPIPQLRNVLPF</sequence>
<reference evidence="2 3" key="1">
    <citation type="submission" date="2013-03" db="EMBL/GenBank/DDBJ databases">
        <title>The Genome Sequence of Exophiala aquamarina CBS 119918.</title>
        <authorList>
            <consortium name="The Broad Institute Genomics Platform"/>
            <person name="Cuomo C."/>
            <person name="de Hoog S."/>
            <person name="Gorbushina A."/>
            <person name="Walker B."/>
            <person name="Young S.K."/>
            <person name="Zeng Q."/>
            <person name="Gargeya S."/>
            <person name="Fitzgerald M."/>
            <person name="Haas B."/>
            <person name="Abouelleil A."/>
            <person name="Allen A.W."/>
            <person name="Alvarado L."/>
            <person name="Arachchi H.M."/>
            <person name="Berlin A.M."/>
            <person name="Chapman S.B."/>
            <person name="Gainer-Dewar J."/>
            <person name="Goldberg J."/>
            <person name="Griggs A."/>
            <person name="Gujja S."/>
            <person name="Hansen M."/>
            <person name="Howarth C."/>
            <person name="Imamovic A."/>
            <person name="Ireland A."/>
            <person name="Larimer J."/>
            <person name="McCowan C."/>
            <person name="Murphy C."/>
            <person name="Pearson M."/>
            <person name="Poon T.W."/>
            <person name="Priest M."/>
            <person name="Roberts A."/>
            <person name="Saif S."/>
            <person name="Shea T."/>
            <person name="Sisk P."/>
            <person name="Sykes S."/>
            <person name="Wortman J."/>
            <person name="Nusbaum C."/>
            <person name="Birren B."/>
        </authorList>
    </citation>
    <scope>NUCLEOTIDE SEQUENCE [LARGE SCALE GENOMIC DNA]</scope>
    <source>
        <strain evidence="2 3">CBS 119918</strain>
    </source>
</reference>
<dbReference type="RefSeq" id="XP_013266322.1">
    <property type="nucleotide sequence ID" value="XM_013410868.1"/>
</dbReference>
<dbReference type="STRING" id="1182545.A0A072PVH3"/>
<dbReference type="InterPro" id="IPR010730">
    <property type="entry name" value="HET"/>
</dbReference>
<keyword evidence="3" id="KW-1185">Reference proteome</keyword>
<dbReference type="Proteomes" id="UP000027920">
    <property type="component" value="Unassembled WGS sequence"/>
</dbReference>
<dbReference type="PANTHER" id="PTHR10622:SF12">
    <property type="entry name" value="HET DOMAIN-CONTAINING PROTEIN"/>
    <property type="match status" value="1"/>
</dbReference>
<dbReference type="GeneID" id="25276656"/>
<dbReference type="OrthoDB" id="674604at2759"/>
<evidence type="ECO:0000313" key="2">
    <source>
        <dbReference type="EMBL" id="KEF63732.1"/>
    </source>
</evidence>
<dbReference type="HOGENOM" id="CLU_000288_138_11_1"/>
<proteinExistence type="predicted"/>
<dbReference type="VEuPathDB" id="FungiDB:A1O9_01710"/>
<dbReference type="EMBL" id="AMGV01000001">
    <property type="protein sequence ID" value="KEF63732.1"/>
    <property type="molecule type" value="Genomic_DNA"/>
</dbReference>
<protein>
    <recommendedName>
        <fullName evidence="1">Heterokaryon incompatibility domain-containing protein</fullName>
    </recommendedName>
</protein>
<gene>
    <name evidence="2" type="ORF">A1O9_01710</name>
</gene>
<feature type="domain" description="Heterokaryon incompatibility" evidence="1">
    <location>
        <begin position="22"/>
        <end position="111"/>
    </location>
</feature>
<dbReference type="PANTHER" id="PTHR10622">
    <property type="entry name" value="HET DOMAIN-CONTAINING PROTEIN"/>
    <property type="match status" value="1"/>
</dbReference>
<name>A0A072PVH3_9EURO</name>